<evidence type="ECO:0000259" key="2">
    <source>
        <dbReference type="SMART" id="SM00278"/>
    </source>
</evidence>
<dbReference type="Gene3D" id="3.10.560.10">
    <property type="entry name" value="Outer membrane lipoprotein wza domain like"/>
    <property type="match status" value="1"/>
</dbReference>
<dbReference type="GO" id="GO:0003677">
    <property type="term" value="F:DNA binding"/>
    <property type="evidence" value="ECO:0007669"/>
    <property type="project" value="InterPro"/>
</dbReference>
<protein>
    <submittedName>
        <fullName evidence="3">Competence ComEA helix-hairpin-helix repeat region domain protein</fullName>
    </submittedName>
</protein>
<dbReference type="InterPro" id="IPR010994">
    <property type="entry name" value="RuvA_2-like"/>
</dbReference>
<dbReference type="eggNOG" id="COG1555">
    <property type="taxonomic scope" value="Bacteria"/>
</dbReference>
<dbReference type="Pfam" id="PF12836">
    <property type="entry name" value="HHH_3"/>
    <property type="match status" value="1"/>
</dbReference>
<keyword evidence="1" id="KW-1133">Transmembrane helix</keyword>
<dbReference type="OrthoDB" id="9790239at2"/>
<dbReference type="STRING" id="1561.NPD11_1288"/>
<dbReference type="GO" id="GO:0015627">
    <property type="term" value="C:type II protein secretion system complex"/>
    <property type="evidence" value="ECO:0007669"/>
    <property type="project" value="TreeGrafter"/>
</dbReference>
<dbReference type="EMBL" id="CP006905">
    <property type="protein sequence ID" value="AIY84525.1"/>
    <property type="molecule type" value="Genomic_DNA"/>
</dbReference>
<dbReference type="PANTHER" id="PTHR21180:SF32">
    <property type="entry name" value="ENDONUCLEASE_EXONUCLEASE_PHOSPHATASE FAMILY DOMAIN-CONTAINING PROTEIN 1"/>
    <property type="match status" value="1"/>
</dbReference>
<feature type="transmembrane region" description="Helical" evidence="1">
    <location>
        <begin position="7"/>
        <end position="26"/>
    </location>
</feature>
<dbReference type="PANTHER" id="PTHR21180">
    <property type="entry name" value="ENDONUCLEASE/EXONUCLEASE/PHOSPHATASE FAMILY DOMAIN-CONTAINING PROTEIN 1"/>
    <property type="match status" value="1"/>
</dbReference>
<keyword evidence="1" id="KW-0812">Transmembrane</keyword>
<feature type="domain" description="Helix-hairpin-helix DNA-binding motif class 1" evidence="2">
    <location>
        <begin position="161"/>
        <end position="180"/>
    </location>
</feature>
<dbReference type="InterPro" id="IPR019554">
    <property type="entry name" value="Soluble_ligand-bd"/>
</dbReference>
<gene>
    <name evidence="3" type="ORF">U729_1730</name>
</gene>
<dbReference type="InterPro" id="IPR003583">
    <property type="entry name" value="Hlx-hairpin-Hlx_DNA-bd_motif"/>
</dbReference>
<sequence length="213" mass="23181">MRVDKKGIGLILIALVIGTVVFTLYITNGRDTLKKNDTSTMFVDEGETEQEKSKDKNGKEEIPLKDKKIAVDIKGEVKKPGVYYVNDGSIILDLINEAGGTTNKANLDTINRAQKLKENECIVIPNVDDINNDVGVSAKSLTNSSSKKEDGKVNINTADADELNKLNGVGPSKANAIIKYREENGSFKSIEDIKNVSGFGEATFEKIKDSISI</sequence>
<proteinExistence type="predicted"/>
<evidence type="ECO:0000256" key="1">
    <source>
        <dbReference type="SAM" id="Phobius"/>
    </source>
</evidence>
<keyword evidence="4" id="KW-1185">Reference proteome</keyword>
<dbReference type="KEGG" id="cbv:U729_1730"/>
<dbReference type="SMART" id="SM00278">
    <property type="entry name" value="HhH1"/>
    <property type="match status" value="2"/>
</dbReference>
<name>A0A0A7G023_9CLOT</name>
<dbReference type="AlphaFoldDB" id="A0A0A7G023"/>
<dbReference type="NCBIfam" id="TIGR00426">
    <property type="entry name" value="competence protein ComEA helix-hairpin-helix repeat region"/>
    <property type="match status" value="1"/>
</dbReference>
<dbReference type="Proteomes" id="UP000030635">
    <property type="component" value="Chromosome"/>
</dbReference>
<dbReference type="InterPro" id="IPR051675">
    <property type="entry name" value="Endo/Exo/Phosphatase_dom_1"/>
</dbReference>
<dbReference type="GO" id="GO:0006281">
    <property type="term" value="P:DNA repair"/>
    <property type="evidence" value="ECO:0007669"/>
    <property type="project" value="InterPro"/>
</dbReference>
<organism evidence="3 4">
    <name type="scientific">Clostridium baratii str. Sullivan</name>
    <dbReference type="NCBI Taxonomy" id="1415775"/>
    <lineage>
        <taxon>Bacteria</taxon>
        <taxon>Bacillati</taxon>
        <taxon>Bacillota</taxon>
        <taxon>Clostridia</taxon>
        <taxon>Eubacteriales</taxon>
        <taxon>Clostridiaceae</taxon>
        <taxon>Clostridium</taxon>
    </lineage>
</organism>
<feature type="domain" description="Helix-hairpin-helix DNA-binding motif class 1" evidence="2">
    <location>
        <begin position="191"/>
        <end position="210"/>
    </location>
</feature>
<dbReference type="SUPFAM" id="SSF47781">
    <property type="entry name" value="RuvA domain 2-like"/>
    <property type="match status" value="1"/>
</dbReference>
<dbReference type="Pfam" id="PF10531">
    <property type="entry name" value="SLBB"/>
    <property type="match status" value="1"/>
</dbReference>
<reference evidence="3 4" key="1">
    <citation type="journal article" date="2015" name="Infect. Genet. Evol.">
        <title>Genomic sequences of six botulinum neurotoxin-producing strains representing three clostridial species illustrate the mobility and diversity of botulinum neurotoxin genes.</title>
        <authorList>
            <person name="Smith T.J."/>
            <person name="Hill K.K."/>
            <person name="Xie G."/>
            <person name="Foley B.T."/>
            <person name="Williamson C.H."/>
            <person name="Foster J.T."/>
            <person name="Johnson S.L."/>
            <person name="Chertkov O."/>
            <person name="Teshima H."/>
            <person name="Gibbons H.S."/>
            <person name="Johnsky L.A."/>
            <person name="Karavis M.A."/>
            <person name="Smith L.A."/>
        </authorList>
    </citation>
    <scope>NUCLEOTIDE SEQUENCE [LARGE SCALE GENOMIC DNA]</scope>
    <source>
        <strain evidence="3">Sullivan</strain>
    </source>
</reference>
<keyword evidence="1" id="KW-0472">Membrane</keyword>
<dbReference type="RefSeq" id="WP_039313705.1">
    <property type="nucleotide sequence ID" value="NZ_CP006905.1"/>
</dbReference>
<accession>A0A0A7G023</accession>
<evidence type="ECO:0000313" key="3">
    <source>
        <dbReference type="EMBL" id="AIY84525.1"/>
    </source>
</evidence>
<evidence type="ECO:0000313" key="4">
    <source>
        <dbReference type="Proteomes" id="UP000030635"/>
    </source>
</evidence>
<dbReference type="HOGENOM" id="CLU_052011_1_2_9"/>
<dbReference type="Gene3D" id="1.10.150.310">
    <property type="entry name" value="Tex RuvX-like domain-like"/>
    <property type="match status" value="1"/>
</dbReference>
<dbReference type="InterPro" id="IPR004509">
    <property type="entry name" value="Competence_ComEA_HhH"/>
</dbReference>
<dbReference type="GO" id="GO:0015628">
    <property type="term" value="P:protein secretion by the type II secretion system"/>
    <property type="evidence" value="ECO:0007669"/>
    <property type="project" value="TreeGrafter"/>
</dbReference>